<proteinExistence type="predicted"/>
<evidence type="ECO:0008006" key="3">
    <source>
        <dbReference type="Google" id="ProtNLM"/>
    </source>
</evidence>
<organism evidence="1 2">
    <name type="scientific">Paenibacillus silagei</name>
    <dbReference type="NCBI Taxonomy" id="1670801"/>
    <lineage>
        <taxon>Bacteria</taxon>
        <taxon>Bacillati</taxon>
        <taxon>Bacillota</taxon>
        <taxon>Bacilli</taxon>
        <taxon>Bacillales</taxon>
        <taxon>Paenibacillaceae</taxon>
        <taxon>Paenibacillus</taxon>
    </lineage>
</organism>
<dbReference type="Proteomes" id="UP000773462">
    <property type="component" value="Unassembled WGS sequence"/>
</dbReference>
<evidence type="ECO:0000313" key="2">
    <source>
        <dbReference type="Proteomes" id="UP000773462"/>
    </source>
</evidence>
<sequence>MTDRKILDQASLTKEVHLILALLNSGSPDETARKHPQLFTELNWDLFVELNRQHRVYPYLYSRLSKMEEKVIPSDVLEQLKWQYRRNTVQMLQLSGEMSNIAGQLAELNIRCLFLKGPVLGQELYGDLSQRTSRDLDFLVPMEQLEDAETLLIRLGYEKEDKFESLLGDWKWREHHSTFVHPVSNVNLELHWRLGPGPAKEPAFDELWRHSRTSSTFGQNVRYLGPEDLFMFLAVHGARHAWSRLRWLQDIKMLLMGQQPPDSAKLVRLLQHYDHNAIGGQTLILARELLETPVDPALSPLMDNPKARRLAQDILFYLPRIVNLNTPPLEPEVEQHFNRYLPSILSTRSRMLRSASFLYPYAADAKTLPLPKPLHFLYFPLRPLLWSWRKVTGSEKEN</sequence>
<comment type="caution">
    <text evidence="1">The sequence shown here is derived from an EMBL/GenBank/DDBJ whole genome shotgun (WGS) entry which is preliminary data.</text>
</comment>
<dbReference type="EMBL" id="JAGGLV010000011">
    <property type="protein sequence ID" value="MBP2113303.1"/>
    <property type="molecule type" value="Genomic_DNA"/>
</dbReference>
<reference evidence="1 2" key="1">
    <citation type="submission" date="2021-03" db="EMBL/GenBank/DDBJ databases">
        <title>Genomic Encyclopedia of Type Strains, Phase IV (KMG-IV): sequencing the most valuable type-strain genomes for metagenomic binning, comparative biology and taxonomic classification.</title>
        <authorList>
            <person name="Goeker M."/>
        </authorList>
    </citation>
    <scope>NUCLEOTIDE SEQUENCE [LARGE SCALE GENOMIC DNA]</scope>
    <source>
        <strain evidence="1 2">DSM 101953</strain>
    </source>
</reference>
<accession>A0ABS4NTA9</accession>
<dbReference type="InterPro" id="IPR039498">
    <property type="entry name" value="NTP_transf_5"/>
</dbReference>
<dbReference type="RefSeq" id="WP_209875240.1">
    <property type="nucleotide sequence ID" value="NZ_JAGGLV010000011.1"/>
</dbReference>
<evidence type="ECO:0000313" key="1">
    <source>
        <dbReference type="EMBL" id="MBP2113303.1"/>
    </source>
</evidence>
<keyword evidence="2" id="KW-1185">Reference proteome</keyword>
<gene>
    <name evidence="1" type="ORF">J2Z70_003463</name>
</gene>
<dbReference type="Pfam" id="PF14907">
    <property type="entry name" value="NTP_transf_5"/>
    <property type="match status" value="1"/>
</dbReference>
<protein>
    <recommendedName>
        <fullName evidence="3">Renal dipeptidase</fullName>
    </recommendedName>
</protein>
<name>A0ABS4NTA9_9BACL</name>